<organism evidence="1 2">
    <name type="scientific">Colletotrichum orbiculare (strain 104-T / ATCC 96160 / CBS 514.97 / LARS 414 / MAFF 240422)</name>
    <name type="common">Cucumber anthracnose fungus</name>
    <name type="synonym">Colletotrichum lagenarium</name>
    <dbReference type="NCBI Taxonomy" id="1213857"/>
    <lineage>
        <taxon>Eukaryota</taxon>
        <taxon>Fungi</taxon>
        <taxon>Dikarya</taxon>
        <taxon>Ascomycota</taxon>
        <taxon>Pezizomycotina</taxon>
        <taxon>Sordariomycetes</taxon>
        <taxon>Hypocreomycetidae</taxon>
        <taxon>Glomerellales</taxon>
        <taxon>Glomerellaceae</taxon>
        <taxon>Colletotrichum</taxon>
        <taxon>Colletotrichum orbiculare species complex</taxon>
    </lineage>
</organism>
<comment type="caution">
    <text evidence="1">The sequence shown here is derived from an EMBL/GenBank/DDBJ whole genome shotgun (WGS) entry which is preliminary data.</text>
</comment>
<accession>N4UYZ9</accession>
<name>N4UYZ9_COLOR</name>
<evidence type="ECO:0000313" key="1">
    <source>
        <dbReference type="EMBL" id="TDZ25404.1"/>
    </source>
</evidence>
<sequence length="356" mass="40770">MDTDKPTSLPLRPAVDQVLQYEMEHPDADTKEAIESNPHIERSNDAFTDLDLSLPKINYSAHPDILELPGLDFEVDNGRGFTGIKKSGVVGKILLPFQATQASPSRAGRLNVAKRIKTSFKAATRLFRTDEHLTVERRLWFLVFDQLGQKDRSWKFIISAKAESVMLKIIQARKAFLGKGGNSTTADPEFQPFLETIDQYIAVVEPGLKARVDNRDNTEREQRILKRNFESTSESASNVTKKARADECDVDEDLRGEPLEEQVAIMKEKLSKMKKQRDDCNDRLAEVSHIHSNESVEWTRIFRKFWCEVRPSLNEARNRAGRSELEENQLIEFLRSVRMFQAVDYVLGIPRQNHPM</sequence>
<gene>
    <name evidence="1" type="ORF">Cob_v002015</name>
</gene>
<dbReference type="AlphaFoldDB" id="N4UYZ9"/>
<keyword evidence="2" id="KW-1185">Reference proteome</keyword>
<proteinExistence type="predicted"/>
<protein>
    <submittedName>
        <fullName evidence="1">Uncharacterized protein</fullName>
    </submittedName>
</protein>
<reference evidence="2" key="1">
    <citation type="journal article" date="2013" name="New Phytol.">
        <title>Comparative genomic and transcriptomic analyses reveal the hemibiotrophic stage shift of Colletotrichum fungi.</title>
        <authorList>
            <person name="Gan P."/>
            <person name="Ikeda K."/>
            <person name="Irieda H."/>
            <person name="Narusaka M."/>
            <person name="O'Connell R.J."/>
            <person name="Narusaka Y."/>
            <person name="Takano Y."/>
            <person name="Kubo Y."/>
            <person name="Shirasu K."/>
        </authorList>
    </citation>
    <scope>NUCLEOTIDE SEQUENCE [LARGE SCALE GENOMIC DNA]</scope>
    <source>
        <strain evidence="2">104-T / ATCC 96160 / CBS 514.97 / LARS 414 / MAFF 240422</strain>
    </source>
</reference>
<dbReference type="eggNOG" id="ENOG502T4I4">
    <property type="taxonomic scope" value="Eukaryota"/>
</dbReference>
<reference evidence="2" key="2">
    <citation type="journal article" date="2019" name="Mol. Plant Microbe Interact.">
        <title>Genome sequence resources for four phytopathogenic fungi from the Colletotrichum orbiculare species complex.</title>
        <authorList>
            <person name="Gan P."/>
            <person name="Tsushima A."/>
            <person name="Narusaka M."/>
            <person name="Narusaka Y."/>
            <person name="Takano Y."/>
            <person name="Kubo Y."/>
            <person name="Shirasu K."/>
        </authorList>
    </citation>
    <scope>GENOME REANNOTATION</scope>
    <source>
        <strain evidence="2">104-T / ATCC 96160 / CBS 514.97 / LARS 414 / MAFF 240422</strain>
    </source>
</reference>
<evidence type="ECO:0000313" key="2">
    <source>
        <dbReference type="Proteomes" id="UP000014480"/>
    </source>
</evidence>
<dbReference type="Proteomes" id="UP000014480">
    <property type="component" value="Unassembled WGS sequence"/>
</dbReference>
<dbReference type="EMBL" id="AMCV02000002">
    <property type="protein sequence ID" value="TDZ25404.1"/>
    <property type="molecule type" value="Genomic_DNA"/>
</dbReference>
<dbReference type="OrthoDB" id="4831545at2759"/>
<dbReference type="HOGENOM" id="CLU_758647_0_0_1"/>